<evidence type="ECO:0000256" key="3">
    <source>
        <dbReference type="ARBA" id="ARBA00012438"/>
    </source>
</evidence>
<keyword evidence="8 11" id="KW-1133">Transmembrane helix</keyword>
<evidence type="ECO:0000256" key="8">
    <source>
        <dbReference type="ARBA" id="ARBA00022989"/>
    </source>
</evidence>
<evidence type="ECO:0000256" key="11">
    <source>
        <dbReference type="SAM" id="Phobius"/>
    </source>
</evidence>
<dbReference type="RefSeq" id="WP_143903338.1">
    <property type="nucleotide sequence ID" value="NZ_VJOL01000040.1"/>
</dbReference>
<evidence type="ECO:0000313" key="15">
    <source>
        <dbReference type="Proteomes" id="UP000318542"/>
    </source>
</evidence>
<dbReference type="PRINTS" id="PR00344">
    <property type="entry name" value="BCTRLSENSOR"/>
</dbReference>
<dbReference type="InterPro" id="IPR005467">
    <property type="entry name" value="His_kinase_dom"/>
</dbReference>
<protein>
    <recommendedName>
        <fullName evidence="3">histidine kinase</fullName>
        <ecNumber evidence="3">2.7.13.3</ecNumber>
    </recommendedName>
</protein>
<dbReference type="SUPFAM" id="SSF55874">
    <property type="entry name" value="ATPase domain of HSP90 chaperone/DNA topoisomerase II/histidine kinase"/>
    <property type="match status" value="1"/>
</dbReference>
<dbReference type="Proteomes" id="UP000318542">
    <property type="component" value="Unassembled WGS sequence"/>
</dbReference>
<dbReference type="InterPro" id="IPR050428">
    <property type="entry name" value="TCS_sensor_his_kinase"/>
</dbReference>
<feature type="transmembrane region" description="Helical" evidence="11">
    <location>
        <begin position="175"/>
        <end position="196"/>
    </location>
</feature>
<proteinExistence type="predicted"/>
<dbReference type="Gene3D" id="1.10.287.130">
    <property type="match status" value="1"/>
</dbReference>
<evidence type="ECO:0000256" key="6">
    <source>
        <dbReference type="ARBA" id="ARBA00022692"/>
    </source>
</evidence>
<dbReference type="EMBL" id="VJOL01000040">
    <property type="protein sequence ID" value="TSE28669.1"/>
    <property type="molecule type" value="Genomic_DNA"/>
</dbReference>
<dbReference type="InterPro" id="IPR004358">
    <property type="entry name" value="Sig_transdc_His_kin-like_C"/>
</dbReference>
<dbReference type="OrthoDB" id="9809567at2"/>
<evidence type="ECO:0000256" key="5">
    <source>
        <dbReference type="ARBA" id="ARBA00022679"/>
    </source>
</evidence>
<reference evidence="14 15" key="1">
    <citation type="submission" date="2019-07" db="EMBL/GenBank/DDBJ databases">
        <title>Tepidimonas thermarum AA-1 draft genome.</title>
        <authorList>
            <person name="Da Costa M.S."/>
            <person name="Froufe H.J.C."/>
            <person name="Egas C."/>
            <person name="Albuquerque L."/>
        </authorList>
    </citation>
    <scope>NUCLEOTIDE SEQUENCE [LARGE SCALE GENOMIC DNA]</scope>
    <source>
        <strain evidence="14 15">AA-1</strain>
    </source>
</reference>
<feature type="domain" description="Histidine kinase" evidence="12">
    <location>
        <begin position="258"/>
        <end position="463"/>
    </location>
</feature>
<keyword evidence="4" id="KW-0597">Phosphoprotein</keyword>
<dbReference type="AlphaFoldDB" id="A0A554WYM0"/>
<dbReference type="GO" id="GO:0005886">
    <property type="term" value="C:plasma membrane"/>
    <property type="evidence" value="ECO:0007669"/>
    <property type="project" value="TreeGrafter"/>
</dbReference>
<gene>
    <name evidence="14" type="primary">phoQ</name>
    <name evidence="14" type="ORF">Tther_01925</name>
</gene>
<keyword evidence="10 11" id="KW-0472">Membrane</keyword>
<feature type="domain" description="HAMP" evidence="13">
    <location>
        <begin position="199"/>
        <end position="250"/>
    </location>
</feature>
<dbReference type="InterPro" id="IPR003660">
    <property type="entry name" value="HAMP_dom"/>
</dbReference>
<comment type="catalytic activity">
    <reaction evidence="1">
        <text>ATP + protein L-histidine = ADP + protein N-phospho-L-histidine.</text>
        <dbReference type="EC" id="2.7.13.3"/>
    </reaction>
</comment>
<dbReference type="GO" id="GO:0000155">
    <property type="term" value="F:phosphorelay sensor kinase activity"/>
    <property type="evidence" value="ECO:0007669"/>
    <property type="project" value="InterPro"/>
</dbReference>
<evidence type="ECO:0000313" key="14">
    <source>
        <dbReference type="EMBL" id="TSE28669.1"/>
    </source>
</evidence>
<keyword evidence="15" id="KW-1185">Reference proteome</keyword>
<dbReference type="PROSITE" id="PS50109">
    <property type="entry name" value="HIS_KIN"/>
    <property type="match status" value="1"/>
</dbReference>
<keyword evidence="5 14" id="KW-0808">Transferase</keyword>
<dbReference type="InterPro" id="IPR036097">
    <property type="entry name" value="HisK_dim/P_sf"/>
</dbReference>
<evidence type="ECO:0000256" key="9">
    <source>
        <dbReference type="ARBA" id="ARBA00023012"/>
    </source>
</evidence>
<sequence length="473" mass="52114">MMPIAALRWSRWGLHARLLLLAALVLALALAAAGWGIARLFERHVTQQFDLRLQDQMTQLLASLQADAQGRPVLTRALADPRWERPYSGLYWQVQPAHDARAEPWLRSRSLWDARLDLPADTLADGALHRHTLVGPMGQPLRVLERTVRVGDPPQVWRVAVAAQQTELRAALADFRGALLLSLGLLAALLMLALWTQVSVGLRPLRALQQAVRRVRQGADTRLQGAFPAEVQPLVEDFNRVLDHADEVVERARRLAGNLAHGIKTPLAVMSALADDETLPRPQLVRQWREQLQMVQDQVDWHLRRARAAALAGRGQRTPVAPALEALLRVMRKVHAGDDRAPLAWTLQVAPDLAFAGELQDWQEMAGNLLDNAGRWARQRVVVTVLRQGVQLVLRVEDDGPGLSAAQSAEVLRRGIRLDERAPGSGLGLDIVRELARLYGGDIELTRSALGGLCAELRVPAAPPPAAHAPASR</sequence>
<dbReference type="InterPro" id="IPR036890">
    <property type="entry name" value="HATPase_C_sf"/>
</dbReference>
<dbReference type="SUPFAM" id="SSF47384">
    <property type="entry name" value="Homodimeric domain of signal transducing histidine kinase"/>
    <property type="match status" value="1"/>
</dbReference>
<organism evidence="14 15">
    <name type="scientific">Tepidimonas thermarum</name>
    <dbReference type="NCBI Taxonomy" id="335431"/>
    <lineage>
        <taxon>Bacteria</taxon>
        <taxon>Pseudomonadati</taxon>
        <taxon>Pseudomonadota</taxon>
        <taxon>Betaproteobacteria</taxon>
        <taxon>Burkholderiales</taxon>
        <taxon>Tepidimonas</taxon>
    </lineage>
</organism>
<dbReference type="EC" id="2.7.13.3" evidence="3"/>
<evidence type="ECO:0000256" key="2">
    <source>
        <dbReference type="ARBA" id="ARBA00004370"/>
    </source>
</evidence>
<keyword evidence="9" id="KW-0902">Two-component regulatory system</keyword>
<name>A0A554WYM0_9BURK</name>
<dbReference type="PANTHER" id="PTHR45436">
    <property type="entry name" value="SENSOR HISTIDINE KINASE YKOH"/>
    <property type="match status" value="1"/>
</dbReference>
<dbReference type="Pfam" id="PF02518">
    <property type="entry name" value="HATPase_c"/>
    <property type="match status" value="1"/>
</dbReference>
<dbReference type="SMART" id="SM00387">
    <property type="entry name" value="HATPase_c"/>
    <property type="match status" value="1"/>
</dbReference>
<dbReference type="Gene3D" id="3.30.565.10">
    <property type="entry name" value="Histidine kinase-like ATPase, C-terminal domain"/>
    <property type="match status" value="1"/>
</dbReference>
<evidence type="ECO:0000256" key="7">
    <source>
        <dbReference type="ARBA" id="ARBA00022777"/>
    </source>
</evidence>
<keyword evidence="6 11" id="KW-0812">Transmembrane</keyword>
<comment type="caution">
    <text evidence="14">The sequence shown here is derived from an EMBL/GenBank/DDBJ whole genome shotgun (WGS) entry which is preliminary data.</text>
</comment>
<evidence type="ECO:0000259" key="13">
    <source>
        <dbReference type="PROSITE" id="PS50885"/>
    </source>
</evidence>
<evidence type="ECO:0000256" key="1">
    <source>
        <dbReference type="ARBA" id="ARBA00000085"/>
    </source>
</evidence>
<evidence type="ECO:0000259" key="12">
    <source>
        <dbReference type="PROSITE" id="PS50109"/>
    </source>
</evidence>
<dbReference type="PROSITE" id="PS50885">
    <property type="entry name" value="HAMP"/>
    <property type="match status" value="1"/>
</dbReference>
<evidence type="ECO:0000256" key="4">
    <source>
        <dbReference type="ARBA" id="ARBA00022553"/>
    </source>
</evidence>
<keyword evidence="7" id="KW-0418">Kinase</keyword>
<accession>A0A554WYM0</accession>
<comment type="subcellular location">
    <subcellularLocation>
        <location evidence="2">Membrane</location>
    </subcellularLocation>
</comment>
<evidence type="ECO:0000256" key="10">
    <source>
        <dbReference type="ARBA" id="ARBA00023136"/>
    </source>
</evidence>
<dbReference type="PANTHER" id="PTHR45436:SF5">
    <property type="entry name" value="SENSOR HISTIDINE KINASE TRCS"/>
    <property type="match status" value="1"/>
</dbReference>
<dbReference type="InterPro" id="IPR003594">
    <property type="entry name" value="HATPase_dom"/>
</dbReference>